<feature type="transmembrane region" description="Helical" evidence="1">
    <location>
        <begin position="89"/>
        <end position="111"/>
    </location>
</feature>
<keyword evidence="1" id="KW-0812">Transmembrane</keyword>
<dbReference type="InterPro" id="IPR010690">
    <property type="entry name" value="YqfD"/>
</dbReference>
<organism evidence="2 3">
    <name type="scientific">Orenia metallireducens</name>
    <dbReference type="NCBI Taxonomy" id="1413210"/>
    <lineage>
        <taxon>Bacteria</taxon>
        <taxon>Bacillati</taxon>
        <taxon>Bacillota</taxon>
        <taxon>Clostridia</taxon>
        <taxon>Halanaerobiales</taxon>
        <taxon>Halobacteroidaceae</taxon>
        <taxon>Orenia</taxon>
    </lineage>
</organism>
<keyword evidence="1" id="KW-0472">Membrane</keyword>
<keyword evidence="1" id="KW-1133">Transmembrane helix</keyword>
<dbReference type="Proteomes" id="UP000093514">
    <property type="component" value="Unassembled WGS sequence"/>
</dbReference>
<accession>A0A1C0A4Z8</accession>
<evidence type="ECO:0000256" key="1">
    <source>
        <dbReference type="SAM" id="Phobius"/>
    </source>
</evidence>
<dbReference type="Pfam" id="PF06898">
    <property type="entry name" value="YqfD"/>
    <property type="match status" value="1"/>
</dbReference>
<evidence type="ECO:0000313" key="3">
    <source>
        <dbReference type="Proteomes" id="UP000093514"/>
    </source>
</evidence>
<reference evidence="2 3" key="2">
    <citation type="submission" date="2016-08" db="EMBL/GenBank/DDBJ databases">
        <title>Orenia metallireducens sp. nov. strain Z6, a Novel Metal-reducing Firmicute from the Deep Subsurface.</title>
        <authorList>
            <person name="Maxim B.I."/>
            <person name="Kenneth K."/>
            <person name="Flynn T.M."/>
            <person name="Oloughlin E.J."/>
            <person name="Locke R.A."/>
            <person name="Weber J.R."/>
            <person name="Egan S.M."/>
            <person name="Mackie R.I."/>
            <person name="Cann I.K."/>
        </authorList>
    </citation>
    <scope>NUCLEOTIDE SEQUENCE [LARGE SCALE GENOMIC DNA]</scope>
    <source>
        <strain evidence="2 3">Z6</strain>
    </source>
</reference>
<comment type="caution">
    <text evidence="2">The sequence shown here is derived from an EMBL/GenBank/DDBJ whole genome shotgun (WGS) entry which is preliminary data.</text>
</comment>
<proteinExistence type="predicted"/>
<dbReference type="OrthoDB" id="1640349at2"/>
<sequence length="415" mass="48142">MLKKLYTLVEGYLRLEIQGANLEKCINILMREGFKLWDIIRIGDRLYVNIRLKDFKNIRPHLRRTRYKVRINQKRGLPFFFTKVLNRRFLIIGLIFLVLSLYTLSSFLFFIEIQGTKEIEKEEILEFLREAKIRPGVLKSSIPLEDLEKALIRRVPRIAWVNIHFSGTTLIVELVEKKIVDSKIIPSDIVAAKAGIISKLIVLKGTPMVEEGMTVKKGDLLISKEVFIKKEEEEVINKEDEETKEEEGNDRGILVKKEEVKAEGIIKARIWYEGYGEAKLVQEYEQLTDNSKTSIIIKFKDKKINLKGPKSSPYTNFKVVEEVKSLPKWRNIDLPIELVTRRYIKVKKVKERIDLEMAKQIAKDDAVESILQGVSKEAIILNSKLKLIDLDGEVNNIIRIKALLEIEEEIGVRKE</sequence>
<gene>
    <name evidence="2" type="ORF">U472_12690</name>
</gene>
<dbReference type="NCBIfam" id="TIGR02876">
    <property type="entry name" value="spore_yqfD"/>
    <property type="match status" value="1"/>
</dbReference>
<evidence type="ECO:0000313" key="2">
    <source>
        <dbReference type="EMBL" id="OCL25218.1"/>
    </source>
</evidence>
<dbReference type="PIRSF" id="PIRSF029895">
    <property type="entry name" value="SpoIV"/>
    <property type="match status" value="1"/>
</dbReference>
<dbReference type="EMBL" id="LWDV01000010">
    <property type="protein sequence ID" value="OCL25218.1"/>
    <property type="molecule type" value="Genomic_DNA"/>
</dbReference>
<name>A0A1C0A4Z8_9FIRM</name>
<protein>
    <submittedName>
        <fullName evidence="2">Sporulation protein YqfD</fullName>
    </submittedName>
</protein>
<reference evidence="3" key="1">
    <citation type="submission" date="2016-07" db="EMBL/GenBank/DDBJ databases">
        <authorList>
            <person name="Florea S."/>
            <person name="Webb J.S."/>
            <person name="Jaromczyk J."/>
            <person name="Schardl C.L."/>
        </authorList>
    </citation>
    <scope>NUCLEOTIDE SEQUENCE [LARGE SCALE GENOMIC DNA]</scope>
    <source>
        <strain evidence="3">Z6</strain>
    </source>
</reference>
<keyword evidence="3" id="KW-1185">Reference proteome</keyword>
<dbReference type="AlphaFoldDB" id="A0A1C0A4Z8"/>
<dbReference type="RefSeq" id="WP_068719105.1">
    <property type="nucleotide sequence ID" value="NZ_LWDV01000010.1"/>
</dbReference>